<reference evidence="2" key="1">
    <citation type="journal article" date="2023" name="Insect Mol. Biol.">
        <title>Genome sequencing provides insights into the evolution of gene families encoding plant cell wall-degrading enzymes in longhorned beetles.</title>
        <authorList>
            <person name="Shin N.R."/>
            <person name="Okamura Y."/>
            <person name="Kirsch R."/>
            <person name="Pauchet Y."/>
        </authorList>
    </citation>
    <scope>NUCLEOTIDE SEQUENCE</scope>
    <source>
        <strain evidence="2">RBIC_L_NR</strain>
    </source>
</reference>
<dbReference type="PANTHER" id="PTHR11360">
    <property type="entry name" value="MONOCARBOXYLATE TRANSPORTER"/>
    <property type="match status" value="1"/>
</dbReference>
<keyword evidence="1" id="KW-0812">Transmembrane</keyword>
<feature type="transmembrane region" description="Helical" evidence="1">
    <location>
        <begin position="34"/>
        <end position="57"/>
    </location>
</feature>
<evidence type="ECO:0000313" key="3">
    <source>
        <dbReference type="Proteomes" id="UP001162156"/>
    </source>
</evidence>
<dbReference type="InterPro" id="IPR036259">
    <property type="entry name" value="MFS_trans_sf"/>
</dbReference>
<feature type="transmembrane region" description="Helical" evidence="1">
    <location>
        <begin position="397"/>
        <end position="415"/>
    </location>
</feature>
<gene>
    <name evidence="2" type="ORF">NQ314_000753</name>
</gene>
<proteinExistence type="predicted"/>
<keyword evidence="1" id="KW-1133">Transmembrane helix</keyword>
<dbReference type="EMBL" id="JANEYF010000229">
    <property type="protein sequence ID" value="KAJ8971340.1"/>
    <property type="molecule type" value="Genomic_DNA"/>
</dbReference>
<accession>A0AAV8ZU49</accession>
<dbReference type="Proteomes" id="UP001162156">
    <property type="component" value="Unassembled WGS sequence"/>
</dbReference>
<dbReference type="AlphaFoldDB" id="A0AAV8ZU49"/>
<protein>
    <submittedName>
        <fullName evidence="2">Uncharacterized protein</fullName>
    </submittedName>
</protein>
<dbReference type="PANTHER" id="PTHR11360:SF309">
    <property type="entry name" value="MONOCARBOXYLATE TRANSPORTER 7-LIKE PROTEIN"/>
    <property type="match status" value="1"/>
</dbReference>
<dbReference type="GO" id="GO:0008028">
    <property type="term" value="F:monocarboxylic acid transmembrane transporter activity"/>
    <property type="evidence" value="ECO:0007669"/>
    <property type="project" value="TreeGrafter"/>
</dbReference>
<dbReference type="SUPFAM" id="SSF103473">
    <property type="entry name" value="MFS general substrate transporter"/>
    <property type="match status" value="1"/>
</dbReference>
<name>A0AAV8ZU49_9CUCU</name>
<feature type="transmembrane region" description="Helical" evidence="1">
    <location>
        <begin position="136"/>
        <end position="156"/>
    </location>
</feature>
<sequence length="463" mass="50848">MVLIKENVNEPEITYKLVPPDGGWGHLITASVTIMNLVTIVPTAAFGLLYGNFLASVGDETTGIALTNGIFNTVQSFTGVGFGLMTPASFSAFISYFDKKLTFMMSVAQAIMVLAAILFPPVIAILLEYFGFRGAVAFLATLALLSLPAMGVLHPVKWHMKKIPLQPIQVARNNTVPEKSKSRSEEILRAQIEPLLSKQLEERIIVNSVDLGTESEVPKFRNNIIDSKPRVSIISLGNKAMSVTMINDLGCEEQRKVSSSGTDLNLLKDPKYLNISCGISLSYTSDAAFIAILPLILNNLGFNKAEVAIMMMVHFGSDFVSRIFISIISAVCPMSNRHMFLAGSIVSAFFRIAFVLNDTYIWKILTLGALGSLRCLIQNPLALVISEEYNDNFATAFSLYMVVCGFVSLVFGPLMSYIKSVTQSDVMVVHLLTVAYLICSVSWIVELLWKKGKHADRKNKTMT</sequence>
<keyword evidence="3" id="KW-1185">Reference proteome</keyword>
<evidence type="ECO:0000256" key="1">
    <source>
        <dbReference type="SAM" id="Phobius"/>
    </source>
</evidence>
<feature type="transmembrane region" description="Helical" evidence="1">
    <location>
        <begin position="427"/>
        <end position="449"/>
    </location>
</feature>
<organism evidence="2 3">
    <name type="scientific">Rhamnusium bicolor</name>
    <dbReference type="NCBI Taxonomy" id="1586634"/>
    <lineage>
        <taxon>Eukaryota</taxon>
        <taxon>Metazoa</taxon>
        <taxon>Ecdysozoa</taxon>
        <taxon>Arthropoda</taxon>
        <taxon>Hexapoda</taxon>
        <taxon>Insecta</taxon>
        <taxon>Pterygota</taxon>
        <taxon>Neoptera</taxon>
        <taxon>Endopterygota</taxon>
        <taxon>Coleoptera</taxon>
        <taxon>Polyphaga</taxon>
        <taxon>Cucujiformia</taxon>
        <taxon>Chrysomeloidea</taxon>
        <taxon>Cerambycidae</taxon>
        <taxon>Lepturinae</taxon>
        <taxon>Rhagiini</taxon>
        <taxon>Rhamnusium</taxon>
    </lineage>
</organism>
<keyword evidence="1" id="KW-0472">Membrane</keyword>
<feature type="transmembrane region" description="Helical" evidence="1">
    <location>
        <begin position="339"/>
        <end position="356"/>
    </location>
</feature>
<dbReference type="Gene3D" id="1.20.1250.20">
    <property type="entry name" value="MFS general substrate transporter like domains"/>
    <property type="match status" value="1"/>
</dbReference>
<feature type="transmembrane region" description="Helical" evidence="1">
    <location>
        <begin position="109"/>
        <end position="130"/>
    </location>
</feature>
<comment type="caution">
    <text evidence="2">The sequence shown here is derived from an EMBL/GenBank/DDBJ whole genome shotgun (WGS) entry which is preliminary data.</text>
</comment>
<dbReference type="InterPro" id="IPR050327">
    <property type="entry name" value="Proton-linked_MCT"/>
</dbReference>
<feature type="transmembrane region" description="Helical" evidence="1">
    <location>
        <begin position="272"/>
        <end position="297"/>
    </location>
</feature>
<evidence type="ECO:0000313" key="2">
    <source>
        <dbReference type="EMBL" id="KAJ8971340.1"/>
    </source>
</evidence>